<dbReference type="EMBL" id="VSRR010002119">
    <property type="protein sequence ID" value="MPC29690.1"/>
    <property type="molecule type" value="Genomic_DNA"/>
</dbReference>
<protein>
    <submittedName>
        <fullName evidence="2">Uncharacterized protein</fullName>
    </submittedName>
</protein>
<evidence type="ECO:0000313" key="3">
    <source>
        <dbReference type="Proteomes" id="UP000324222"/>
    </source>
</evidence>
<comment type="caution">
    <text evidence="2">The sequence shown here is derived from an EMBL/GenBank/DDBJ whole genome shotgun (WGS) entry which is preliminary data.</text>
</comment>
<dbReference type="AlphaFoldDB" id="A0A5B7E6P9"/>
<name>A0A5B7E6P9_PORTR</name>
<keyword evidence="3" id="KW-1185">Reference proteome</keyword>
<reference evidence="2 3" key="1">
    <citation type="submission" date="2019-05" db="EMBL/GenBank/DDBJ databases">
        <title>Another draft genome of Portunus trituberculatus and its Hox gene families provides insights of decapod evolution.</title>
        <authorList>
            <person name="Jeong J.-H."/>
            <person name="Song I."/>
            <person name="Kim S."/>
            <person name="Choi T."/>
            <person name="Kim D."/>
            <person name="Ryu S."/>
            <person name="Kim W."/>
        </authorList>
    </citation>
    <scope>NUCLEOTIDE SEQUENCE [LARGE SCALE GENOMIC DNA]</scope>
    <source>
        <tissue evidence="2">Muscle</tissue>
    </source>
</reference>
<evidence type="ECO:0000256" key="1">
    <source>
        <dbReference type="SAM" id="SignalP"/>
    </source>
</evidence>
<gene>
    <name evidence="2" type="ORF">E2C01_022936</name>
</gene>
<accession>A0A5B7E6P9</accession>
<sequence>MVPVLYVILVMFNQYSGVWGRRHSHSALKDKARPDRRPPFPRPPRSWFVVVTASPPSLPMTLSSNPPLLTEKAHSNYAYFRTAQTDRSRRVTPAWPFLPPRAGAWRGGPGRRINLDFLFIFDLSATSRARKTVKCKSPSHTGRHFLLAARRCYRKKKSSPGEGVGEGGHQSLCWGLSRCDVHWLKTDVSMREKIQTLTESASCVLLSMCYRWLQLELPGSLVLIPSAQIHHRPAIETGFGALIRHHLYIYPQSSGQGAQAVSDTGLASHPSLGKDVRLAIATRAP</sequence>
<proteinExistence type="predicted"/>
<feature type="chain" id="PRO_5022982523" evidence="1">
    <location>
        <begin position="21"/>
        <end position="285"/>
    </location>
</feature>
<keyword evidence="1" id="KW-0732">Signal</keyword>
<dbReference type="Proteomes" id="UP000324222">
    <property type="component" value="Unassembled WGS sequence"/>
</dbReference>
<feature type="signal peptide" evidence="1">
    <location>
        <begin position="1"/>
        <end position="20"/>
    </location>
</feature>
<organism evidence="2 3">
    <name type="scientific">Portunus trituberculatus</name>
    <name type="common">Swimming crab</name>
    <name type="synonym">Neptunus trituberculatus</name>
    <dbReference type="NCBI Taxonomy" id="210409"/>
    <lineage>
        <taxon>Eukaryota</taxon>
        <taxon>Metazoa</taxon>
        <taxon>Ecdysozoa</taxon>
        <taxon>Arthropoda</taxon>
        <taxon>Crustacea</taxon>
        <taxon>Multicrustacea</taxon>
        <taxon>Malacostraca</taxon>
        <taxon>Eumalacostraca</taxon>
        <taxon>Eucarida</taxon>
        <taxon>Decapoda</taxon>
        <taxon>Pleocyemata</taxon>
        <taxon>Brachyura</taxon>
        <taxon>Eubrachyura</taxon>
        <taxon>Portunoidea</taxon>
        <taxon>Portunidae</taxon>
        <taxon>Portuninae</taxon>
        <taxon>Portunus</taxon>
    </lineage>
</organism>
<evidence type="ECO:0000313" key="2">
    <source>
        <dbReference type="EMBL" id="MPC29690.1"/>
    </source>
</evidence>